<keyword evidence="2 7" id="KW-0813">Transport</keyword>
<sequence length="253" mass="27643">MISGFIKKYGRSIVLLAVLVLLFELATDLTGWLEPVLFPGLSKILPELKRSSPKLALGFLNSMGLLLPSYLLALVLGIGGGLLVGSSATLRAMLMPIFRGVSPIPPTMLIPYAIAVLPTFWLSSAFIIFAGAFWPILMGTIHGVVLLDARYLDNASTLGLRGFRLLRKVVFPGALPMIFSGAGMALVFSFILLTVAEMFGAKSGMGHFIQYYADFSDYPKVLAGMIFMSLVIILIMELFDLVQRRALHWIGKR</sequence>
<dbReference type="SUPFAM" id="SSF161098">
    <property type="entry name" value="MetI-like"/>
    <property type="match status" value="1"/>
</dbReference>
<evidence type="ECO:0000256" key="2">
    <source>
        <dbReference type="ARBA" id="ARBA00022448"/>
    </source>
</evidence>
<keyword evidence="4 7" id="KW-0812">Transmembrane</keyword>
<dbReference type="EMBL" id="BSDS01000002">
    <property type="protein sequence ID" value="GLI39431.1"/>
    <property type="molecule type" value="Genomic_DNA"/>
</dbReference>
<gene>
    <name evidence="9" type="ORF">GHYDROH2_29320</name>
</gene>
<feature type="transmembrane region" description="Helical" evidence="7">
    <location>
        <begin position="221"/>
        <end position="242"/>
    </location>
</feature>
<keyword evidence="6 7" id="KW-0472">Membrane</keyword>
<evidence type="ECO:0000313" key="10">
    <source>
        <dbReference type="Proteomes" id="UP001144352"/>
    </source>
</evidence>
<dbReference type="PROSITE" id="PS50928">
    <property type="entry name" value="ABC_TM1"/>
    <property type="match status" value="1"/>
</dbReference>
<evidence type="ECO:0000256" key="1">
    <source>
        <dbReference type="ARBA" id="ARBA00004651"/>
    </source>
</evidence>
<organism evidence="9 10">
    <name type="scientific">Geobacter hydrogenophilus</name>
    <dbReference type="NCBI Taxonomy" id="40983"/>
    <lineage>
        <taxon>Bacteria</taxon>
        <taxon>Pseudomonadati</taxon>
        <taxon>Thermodesulfobacteriota</taxon>
        <taxon>Desulfuromonadia</taxon>
        <taxon>Geobacterales</taxon>
        <taxon>Geobacteraceae</taxon>
        <taxon>Geobacter</taxon>
    </lineage>
</organism>
<dbReference type="Gene3D" id="1.10.3720.10">
    <property type="entry name" value="MetI-like"/>
    <property type="match status" value="1"/>
</dbReference>
<evidence type="ECO:0000256" key="6">
    <source>
        <dbReference type="ARBA" id="ARBA00023136"/>
    </source>
</evidence>
<feature type="transmembrane region" description="Helical" evidence="7">
    <location>
        <begin position="169"/>
        <end position="196"/>
    </location>
</feature>
<dbReference type="Pfam" id="PF00528">
    <property type="entry name" value="BPD_transp_1"/>
    <property type="match status" value="1"/>
</dbReference>
<keyword evidence="3" id="KW-1003">Cell membrane</keyword>
<evidence type="ECO:0000256" key="3">
    <source>
        <dbReference type="ARBA" id="ARBA00022475"/>
    </source>
</evidence>
<dbReference type="GO" id="GO:0055085">
    <property type="term" value="P:transmembrane transport"/>
    <property type="evidence" value="ECO:0007669"/>
    <property type="project" value="InterPro"/>
</dbReference>
<dbReference type="Proteomes" id="UP001144352">
    <property type="component" value="Unassembled WGS sequence"/>
</dbReference>
<evidence type="ECO:0000259" key="8">
    <source>
        <dbReference type="PROSITE" id="PS50928"/>
    </source>
</evidence>
<keyword evidence="5 7" id="KW-1133">Transmembrane helix</keyword>
<dbReference type="CDD" id="cd06261">
    <property type="entry name" value="TM_PBP2"/>
    <property type="match status" value="1"/>
</dbReference>
<dbReference type="PANTHER" id="PTHR30151">
    <property type="entry name" value="ALKANE SULFONATE ABC TRANSPORTER-RELATED, MEMBRANE SUBUNIT"/>
    <property type="match status" value="1"/>
</dbReference>
<protein>
    <submittedName>
        <fullName evidence="9">Sulfonate ABC transporter permease</fullName>
    </submittedName>
</protein>
<dbReference type="InterPro" id="IPR035906">
    <property type="entry name" value="MetI-like_sf"/>
</dbReference>
<feature type="transmembrane region" description="Helical" evidence="7">
    <location>
        <begin position="120"/>
        <end position="148"/>
    </location>
</feature>
<dbReference type="GO" id="GO:0005886">
    <property type="term" value="C:plasma membrane"/>
    <property type="evidence" value="ECO:0007669"/>
    <property type="project" value="UniProtKB-SubCell"/>
</dbReference>
<dbReference type="AlphaFoldDB" id="A0A9W6G2V1"/>
<dbReference type="InterPro" id="IPR000515">
    <property type="entry name" value="MetI-like"/>
</dbReference>
<name>A0A9W6G2V1_9BACT</name>
<reference evidence="9" key="1">
    <citation type="submission" date="2022-12" db="EMBL/GenBank/DDBJ databases">
        <title>Reference genome sequencing for broad-spectrum identification of bacterial and archaeal isolates by mass spectrometry.</title>
        <authorList>
            <person name="Sekiguchi Y."/>
            <person name="Tourlousse D.M."/>
        </authorList>
    </citation>
    <scope>NUCLEOTIDE SEQUENCE</scope>
    <source>
        <strain evidence="9">H2</strain>
    </source>
</reference>
<comment type="similarity">
    <text evidence="7">Belongs to the binding-protein-dependent transport system permease family.</text>
</comment>
<feature type="transmembrane region" description="Helical" evidence="7">
    <location>
        <begin position="96"/>
        <end position="114"/>
    </location>
</feature>
<comment type="subcellular location">
    <subcellularLocation>
        <location evidence="1 7">Cell membrane</location>
        <topology evidence="1 7">Multi-pass membrane protein</topology>
    </subcellularLocation>
</comment>
<feature type="transmembrane region" description="Helical" evidence="7">
    <location>
        <begin position="55"/>
        <end position="84"/>
    </location>
</feature>
<evidence type="ECO:0000256" key="4">
    <source>
        <dbReference type="ARBA" id="ARBA00022692"/>
    </source>
</evidence>
<evidence type="ECO:0000256" key="7">
    <source>
        <dbReference type="RuleBase" id="RU363032"/>
    </source>
</evidence>
<accession>A0A9W6G2V1</accession>
<feature type="domain" description="ABC transmembrane type-1" evidence="8">
    <location>
        <begin position="59"/>
        <end position="243"/>
    </location>
</feature>
<comment type="caution">
    <text evidence="9">The sequence shown here is derived from an EMBL/GenBank/DDBJ whole genome shotgun (WGS) entry which is preliminary data.</text>
</comment>
<evidence type="ECO:0000313" key="9">
    <source>
        <dbReference type="EMBL" id="GLI39431.1"/>
    </source>
</evidence>
<keyword evidence="10" id="KW-1185">Reference proteome</keyword>
<evidence type="ECO:0000256" key="5">
    <source>
        <dbReference type="ARBA" id="ARBA00022989"/>
    </source>
</evidence>
<dbReference type="PANTHER" id="PTHR30151:SF0">
    <property type="entry name" value="ABC TRANSPORTER PERMEASE PROTEIN MJ0413-RELATED"/>
    <property type="match status" value="1"/>
</dbReference>
<proteinExistence type="inferred from homology"/>
<dbReference type="RefSeq" id="WP_214186595.1">
    <property type="nucleotide sequence ID" value="NZ_BSDS01000002.1"/>
</dbReference>